<dbReference type="EMBL" id="BHZE01000011">
    <property type="protein sequence ID" value="GCD77858.1"/>
    <property type="molecule type" value="Genomic_DNA"/>
</dbReference>
<proteinExistence type="predicted"/>
<evidence type="ECO:0000313" key="2">
    <source>
        <dbReference type="EMBL" id="GCD77858.1"/>
    </source>
</evidence>
<dbReference type="PANTHER" id="PTHR47623:SF1">
    <property type="entry name" value="OS09G0287300 PROTEIN"/>
    <property type="match status" value="1"/>
</dbReference>
<accession>A0A401XLJ0</accession>
<dbReference type="PANTHER" id="PTHR47623">
    <property type="entry name" value="OS09G0287300 PROTEIN"/>
    <property type="match status" value="1"/>
</dbReference>
<dbReference type="SUPFAM" id="SSF53254">
    <property type="entry name" value="Phosphoglycerate mutase-like"/>
    <property type="match status" value="1"/>
</dbReference>
<dbReference type="Gene3D" id="3.40.50.1240">
    <property type="entry name" value="Phosphoglycerate mutase-like"/>
    <property type="match status" value="1"/>
</dbReference>
<dbReference type="Proteomes" id="UP000286715">
    <property type="component" value="Unassembled WGS sequence"/>
</dbReference>
<keyword evidence="3" id="KW-1185">Reference proteome</keyword>
<protein>
    <submittedName>
        <fullName evidence="2">Phosphohistidine phosphatase SixA</fullName>
    </submittedName>
</protein>
<dbReference type="InterPro" id="IPR013078">
    <property type="entry name" value="His_Pase_superF_clade-1"/>
</dbReference>
<evidence type="ECO:0000256" key="1">
    <source>
        <dbReference type="PIRSR" id="PIRSR613078-2"/>
    </source>
</evidence>
<evidence type="ECO:0000313" key="3">
    <source>
        <dbReference type="Proteomes" id="UP000286715"/>
    </source>
</evidence>
<dbReference type="InterPro" id="IPR029033">
    <property type="entry name" value="His_PPase_superfam"/>
</dbReference>
<dbReference type="RefSeq" id="WP_124397924.1">
    <property type="nucleotide sequence ID" value="NZ_BHZE01000011.1"/>
</dbReference>
<dbReference type="CDD" id="cd07067">
    <property type="entry name" value="HP_PGM_like"/>
    <property type="match status" value="1"/>
</dbReference>
<name>A0A401XLJ0_9FLAO</name>
<dbReference type="OrthoDB" id="9810154at2"/>
<gene>
    <name evidence="2" type="primary">sixA</name>
    <name evidence="2" type="ORF">JCM31826_13400</name>
</gene>
<dbReference type="AlphaFoldDB" id="A0A401XLJ0"/>
<organism evidence="2 3">
    <name type="scientific">Thermaurantimonas aggregans</name>
    <dbReference type="NCBI Taxonomy" id="2173829"/>
    <lineage>
        <taxon>Bacteria</taxon>
        <taxon>Pseudomonadati</taxon>
        <taxon>Bacteroidota</taxon>
        <taxon>Flavobacteriia</taxon>
        <taxon>Flavobacteriales</taxon>
        <taxon>Schleiferiaceae</taxon>
        <taxon>Thermaurantimonas</taxon>
    </lineage>
</organism>
<reference evidence="2 3" key="1">
    <citation type="submission" date="2018-11" db="EMBL/GenBank/DDBJ databases">
        <title>Schleiferia aggregans sp. nov., a moderately thermophilic heterotrophic bacterium isolated from microbial mats at a terrestrial hot spring.</title>
        <authorList>
            <person name="Iino T."/>
            <person name="Ohkuma M."/>
            <person name="Haruta S."/>
        </authorList>
    </citation>
    <scope>NUCLEOTIDE SEQUENCE [LARGE SCALE GENOMIC DNA]</scope>
    <source>
        <strain evidence="2 3">LA</strain>
    </source>
</reference>
<dbReference type="SMART" id="SM00855">
    <property type="entry name" value="PGAM"/>
    <property type="match status" value="1"/>
</dbReference>
<sequence>MKTLYLIRHAKSSWDFDNIPDLDRPLNGRGVNDAYESARYLRENGEVPDLIVSSPATRALHTALIFARSFGIPFSKIQIESQLYDAPDWQIREVIRRIPNSCNKIMVFAHNPGITDFVNHAINHHIDNVPTTGIACLVYDTDDWSKIDSKAELRFFDYPKKRRKS</sequence>
<comment type="caution">
    <text evidence="2">The sequence shown here is derived from an EMBL/GenBank/DDBJ whole genome shotgun (WGS) entry which is preliminary data.</text>
</comment>
<dbReference type="Pfam" id="PF00300">
    <property type="entry name" value="His_Phos_1"/>
    <property type="match status" value="1"/>
</dbReference>
<feature type="binding site" evidence="1">
    <location>
        <position position="58"/>
    </location>
    <ligand>
        <name>substrate</name>
    </ligand>
</feature>